<keyword evidence="3" id="KW-1185">Reference proteome</keyword>
<dbReference type="AlphaFoldDB" id="A0A543CKE1"/>
<evidence type="ECO:0000256" key="1">
    <source>
        <dbReference type="SAM" id="MobiDB-lite"/>
    </source>
</evidence>
<dbReference type="Proteomes" id="UP000316096">
    <property type="component" value="Unassembled WGS sequence"/>
</dbReference>
<dbReference type="EMBL" id="VFOZ01000001">
    <property type="protein sequence ID" value="TQL97535.1"/>
    <property type="molecule type" value="Genomic_DNA"/>
</dbReference>
<proteinExistence type="predicted"/>
<sequence length="260" mass="27896">MRQTASPRRRQRFLGLLPSAPLSGLPSARVKARFARRLSKPRGWFPVSRCSDLRAADGNPLLSRSPGAVGEALVECLGRSYRWGWFQPSRGSVSWRGLARTLPSKLPTPYARRLPCTPCRSLFRGDGSPPGDDSFLAAEPRTLPGSRGVADPPPRAGHPDRIEVTHVARARCDGRGACGTPHSCCLFGVAGGSAGSAHVARFSTSVCRWVASPVGVVLQHTWHLRSLGGHAEQACRRPARGASRGESVLRRRPPAACCSA</sequence>
<accession>A0A543CKE1</accession>
<comment type="caution">
    <text evidence="2">The sequence shown here is derived from an EMBL/GenBank/DDBJ whole genome shotgun (WGS) entry which is preliminary data.</text>
</comment>
<reference evidence="2 3" key="1">
    <citation type="submission" date="2019-06" db="EMBL/GenBank/DDBJ databases">
        <title>Sequencing the genomes of 1000 actinobacteria strains.</title>
        <authorList>
            <person name="Klenk H.-P."/>
        </authorList>
    </citation>
    <scope>NUCLEOTIDE SEQUENCE [LARGE SCALE GENOMIC DNA]</scope>
    <source>
        <strain evidence="2 3">DSM 102200</strain>
    </source>
</reference>
<feature type="region of interest" description="Disordered" evidence="1">
    <location>
        <begin position="126"/>
        <end position="160"/>
    </location>
</feature>
<organism evidence="2 3">
    <name type="scientific">Actinoallomurus bryophytorum</name>
    <dbReference type="NCBI Taxonomy" id="1490222"/>
    <lineage>
        <taxon>Bacteria</taxon>
        <taxon>Bacillati</taxon>
        <taxon>Actinomycetota</taxon>
        <taxon>Actinomycetes</taxon>
        <taxon>Streptosporangiales</taxon>
        <taxon>Thermomonosporaceae</taxon>
        <taxon>Actinoallomurus</taxon>
    </lineage>
</organism>
<name>A0A543CKE1_9ACTN</name>
<protein>
    <submittedName>
        <fullName evidence="2">Uncharacterized protein</fullName>
    </submittedName>
</protein>
<gene>
    <name evidence="2" type="ORF">FB559_3126</name>
</gene>
<evidence type="ECO:0000313" key="2">
    <source>
        <dbReference type="EMBL" id="TQL97535.1"/>
    </source>
</evidence>
<evidence type="ECO:0000313" key="3">
    <source>
        <dbReference type="Proteomes" id="UP000316096"/>
    </source>
</evidence>